<accession>A0A7R8H1M4</accession>
<gene>
    <name evidence="1" type="ORF">LSAA_2563</name>
</gene>
<name>A0A7R8H1M4_LEPSM</name>
<keyword evidence="2" id="KW-1185">Reference proteome</keyword>
<dbReference type="Proteomes" id="UP000675881">
    <property type="component" value="Chromosome 10"/>
</dbReference>
<dbReference type="EMBL" id="HG994589">
    <property type="protein sequence ID" value="CAF2796622.1"/>
    <property type="molecule type" value="Genomic_DNA"/>
</dbReference>
<sequence>MSDDILEQVVDDIKDSPSSTCRTIKLKKVSYLPLTEDNIETHRRVQCDKRIPRYQLHLDRIGSICTDGTPAILGNRSGLFQQKLFPRPEKDIGDLCEDFEDNSWSCSELSPVSVILENCFVDWARKERELGNFPTLEETVTEDAFVYPDFVSKIVQHLQLLCTSFDDYFSCGELQPCDNGIWHPFKQNMDDLDDDSDIKEDLID</sequence>
<organism evidence="1 2">
    <name type="scientific">Lepeophtheirus salmonis</name>
    <name type="common">Salmon louse</name>
    <name type="synonym">Caligus salmonis</name>
    <dbReference type="NCBI Taxonomy" id="72036"/>
    <lineage>
        <taxon>Eukaryota</taxon>
        <taxon>Metazoa</taxon>
        <taxon>Ecdysozoa</taxon>
        <taxon>Arthropoda</taxon>
        <taxon>Crustacea</taxon>
        <taxon>Multicrustacea</taxon>
        <taxon>Hexanauplia</taxon>
        <taxon>Copepoda</taxon>
        <taxon>Siphonostomatoida</taxon>
        <taxon>Caligidae</taxon>
        <taxon>Lepeophtheirus</taxon>
    </lineage>
</organism>
<reference evidence="1" key="1">
    <citation type="submission" date="2021-02" db="EMBL/GenBank/DDBJ databases">
        <authorList>
            <person name="Bekaert M."/>
        </authorList>
    </citation>
    <scope>NUCLEOTIDE SEQUENCE</scope>
    <source>
        <strain evidence="1">IoA-00</strain>
    </source>
</reference>
<dbReference type="AlphaFoldDB" id="A0A7R8H1M4"/>
<protein>
    <submittedName>
        <fullName evidence="1">(salmon louse) hypothetical protein</fullName>
    </submittedName>
</protein>
<evidence type="ECO:0000313" key="1">
    <source>
        <dbReference type="EMBL" id="CAF2796622.1"/>
    </source>
</evidence>
<proteinExistence type="predicted"/>
<evidence type="ECO:0000313" key="2">
    <source>
        <dbReference type="Proteomes" id="UP000675881"/>
    </source>
</evidence>